<evidence type="ECO:0000313" key="4">
    <source>
        <dbReference type="Proteomes" id="UP000824140"/>
    </source>
</evidence>
<dbReference type="EMBL" id="DVJN01000161">
    <property type="protein sequence ID" value="HIS92947.1"/>
    <property type="molecule type" value="Genomic_DNA"/>
</dbReference>
<organism evidence="3 4">
    <name type="scientific">Candidatus Alectryocaccomicrobium excrementavium</name>
    <dbReference type="NCBI Taxonomy" id="2840668"/>
    <lineage>
        <taxon>Bacteria</taxon>
        <taxon>Bacillati</taxon>
        <taxon>Bacillota</taxon>
        <taxon>Clostridia</taxon>
        <taxon>Candidatus Alectryocaccomicrobium</taxon>
    </lineage>
</organism>
<proteinExistence type="predicted"/>
<accession>A0A9D1G0V1</accession>
<evidence type="ECO:0000259" key="2">
    <source>
        <dbReference type="Pfam" id="PF13539"/>
    </source>
</evidence>
<dbReference type="SUPFAM" id="SSF55166">
    <property type="entry name" value="Hedgehog/DD-peptidase"/>
    <property type="match status" value="1"/>
</dbReference>
<feature type="domain" description="Peptidase M15C" evidence="2">
    <location>
        <begin position="297"/>
        <end position="400"/>
    </location>
</feature>
<feature type="chain" id="PRO_5038606888" evidence="1">
    <location>
        <begin position="22"/>
        <end position="414"/>
    </location>
</feature>
<name>A0A9D1G0V1_9FIRM</name>
<evidence type="ECO:0000256" key="1">
    <source>
        <dbReference type="SAM" id="SignalP"/>
    </source>
</evidence>
<keyword evidence="1" id="KW-0732">Signal</keyword>
<reference evidence="3" key="1">
    <citation type="submission" date="2020-10" db="EMBL/GenBank/DDBJ databases">
        <authorList>
            <person name="Gilroy R."/>
        </authorList>
    </citation>
    <scope>NUCLEOTIDE SEQUENCE</scope>
    <source>
        <strain evidence="3">13766</strain>
    </source>
</reference>
<gene>
    <name evidence="3" type="ORF">IAA84_08040</name>
</gene>
<protein>
    <submittedName>
        <fullName evidence="3">M15 family metallopeptidase</fullName>
    </submittedName>
</protein>
<dbReference type="Pfam" id="PF13539">
    <property type="entry name" value="Peptidase_M15_4"/>
    <property type="match status" value="1"/>
</dbReference>
<dbReference type="Proteomes" id="UP000824140">
    <property type="component" value="Unassembled WGS sequence"/>
</dbReference>
<sequence>MMKRMILAVLALLLAAPAALAELPDSIQIVVGETYDFGVPVSGAEDIASISGTALTGVAQGTGNVTSGEDLCFVVVRDPNAIAYLYGISRLTTHYQGDSFALTGSIYSRYPIYEVTVRVSDAAGDEIFVTQEVNSQYRYPLSNIDAQVAFGLLTPGEKRMTIDINTAMGSVNVWDVSFQVVEHAWINLTKEQVEDAAALDAFFGDESYLFPYEAVEGELLVNPAWVEENIVDLSYLYGVTFPVHRRALSHFEAAMSAIRGSIVSITYANGETRSCPLVDLVMYNLGDGAYNPRFTSGGQNVSAHSFGTAIDVNSALPVNRMSEENRQIIAGAMSRLTYTGEGFRGESRIYNFDYAGEPPANGAAVPDELKNCLLYEIAFEPAGFYWGYYFSDPCDPMHFTLTEIPQNPSVNLIP</sequence>
<dbReference type="InterPro" id="IPR039561">
    <property type="entry name" value="Peptidase_M15C"/>
</dbReference>
<dbReference type="Gene3D" id="3.30.1380.10">
    <property type="match status" value="1"/>
</dbReference>
<dbReference type="GO" id="GO:0008233">
    <property type="term" value="F:peptidase activity"/>
    <property type="evidence" value="ECO:0007669"/>
    <property type="project" value="InterPro"/>
</dbReference>
<dbReference type="AlphaFoldDB" id="A0A9D1G0V1"/>
<comment type="caution">
    <text evidence="3">The sequence shown here is derived from an EMBL/GenBank/DDBJ whole genome shotgun (WGS) entry which is preliminary data.</text>
</comment>
<dbReference type="InterPro" id="IPR009045">
    <property type="entry name" value="Zn_M74/Hedgehog-like"/>
</dbReference>
<evidence type="ECO:0000313" key="3">
    <source>
        <dbReference type="EMBL" id="HIS92947.1"/>
    </source>
</evidence>
<feature type="signal peptide" evidence="1">
    <location>
        <begin position="1"/>
        <end position="21"/>
    </location>
</feature>
<reference evidence="3" key="2">
    <citation type="journal article" date="2021" name="PeerJ">
        <title>Extensive microbial diversity within the chicken gut microbiome revealed by metagenomics and culture.</title>
        <authorList>
            <person name="Gilroy R."/>
            <person name="Ravi A."/>
            <person name="Getino M."/>
            <person name="Pursley I."/>
            <person name="Horton D.L."/>
            <person name="Alikhan N.F."/>
            <person name="Baker D."/>
            <person name="Gharbi K."/>
            <person name="Hall N."/>
            <person name="Watson M."/>
            <person name="Adriaenssens E.M."/>
            <person name="Foster-Nyarko E."/>
            <person name="Jarju S."/>
            <person name="Secka A."/>
            <person name="Antonio M."/>
            <person name="Oren A."/>
            <person name="Chaudhuri R.R."/>
            <person name="La Ragione R."/>
            <person name="Hildebrand F."/>
            <person name="Pallen M.J."/>
        </authorList>
    </citation>
    <scope>NUCLEOTIDE SEQUENCE</scope>
    <source>
        <strain evidence="3">13766</strain>
    </source>
</reference>